<evidence type="ECO:0000256" key="1">
    <source>
        <dbReference type="ARBA" id="ARBA00004123"/>
    </source>
</evidence>
<dbReference type="GO" id="GO:0005634">
    <property type="term" value="C:nucleus"/>
    <property type="evidence" value="ECO:0007669"/>
    <property type="project" value="UniProtKB-SubCell"/>
</dbReference>
<proteinExistence type="inferred from homology"/>
<dbReference type="GO" id="GO:1990904">
    <property type="term" value="C:ribonucleoprotein complex"/>
    <property type="evidence" value="ECO:0007669"/>
    <property type="project" value="UniProtKB-KW"/>
</dbReference>
<protein>
    <recommendedName>
        <fullName evidence="11">Large ribosomal subunit protein mL64</fullName>
    </recommendedName>
    <alternativeName>
        <fullName evidence="10">39S ribosomal protein L59, mitochondrial</fullName>
    </alternativeName>
    <alternativeName>
        <fullName evidence="12">Growth arrest and DNA damage-inducible proteins-interacting protein 1</fullName>
    </alternativeName>
</protein>
<evidence type="ECO:0000256" key="12">
    <source>
        <dbReference type="ARBA" id="ARBA00035485"/>
    </source>
</evidence>
<accession>A0A9N9QH04</accession>
<evidence type="ECO:0000256" key="7">
    <source>
        <dbReference type="ARBA" id="ARBA00023242"/>
    </source>
</evidence>
<evidence type="ECO:0000256" key="14">
    <source>
        <dbReference type="SAM" id="MobiDB-lite"/>
    </source>
</evidence>
<name>A0A9N9QH04_9CUCU</name>
<feature type="region of interest" description="Disordered" evidence="14">
    <location>
        <begin position="322"/>
        <end position="360"/>
    </location>
</feature>
<dbReference type="AlphaFoldDB" id="A0A9N9QH04"/>
<dbReference type="GO" id="GO:0005840">
    <property type="term" value="C:ribosome"/>
    <property type="evidence" value="ECO:0007669"/>
    <property type="project" value="UniProtKB-KW"/>
</dbReference>
<dbReference type="OrthoDB" id="6765180at2759"/>
<evidence type="ECO:0000256" key="3">
    <source>
        <dbReference type="ARBA" id="ARBA00005421"/>
    </source>
</evidence>
<dbReference type="InterPro" id="IPR018472">
    <property type="entry name" value="Ribosomal_mL64"/>
</dbReference>
<dbReference type="Pfam" id="PF10147">
    <property type="entry name" value="CR6_interact"/>
    <property type="match status" value="1"/>
</dbReference>
<dbReference type="PANTHER" id="PTHR31761">
    <property type="entry name" value="GROWTH ARREST AND DNA DAMAGE-INDUCIBLE PROTEINS-INTERACTING PROTEIN 1 GADD45GIP1"/>
    <property type="match status" value="1"/>
</dbReference>
<evidence type="ECO:0000313" key="15">
    <source>
        <dbReference type="EMBL" id="CAG9764542.1"/>
    </source>
</evidence>
<evidence type="ECO:0000256" key="6">
    <source>
        <dbReference type="ARBA" id="ARBA00023128"/>
    </source>
</evidence>
<evidence type="ECO:0000256" key="5">
    <source>
        <dbReference type="ARBA" id="ARBA00023054"/>
    </source>
</evidence>
<organism evidence="15 16">
    <name type="scientific">Ceutorhynchus assimilis</name>
    <name type="common">cabbage seed weevil</name>
    <dbReference type="NCBI Taxonomy" id="467358"/>
    <lineage>
        <taxon>Eukaryota</taxon>
        <taxon>Metazoa</taxon>
        <taxon>Ecdysozoa</taxon>
        <taxon>Arthropoda</taxon>
        <taxon>Hexapoda</taxon>
        <taxon>Insecta</taxon>
        <taxon>Pterygota</taxon>
        <taxon>Neoptera</taxon>
        <taxon>Endopterygota</taxon>
        <taxon>Coleoptera</taxon>
        <taxon>Polyphaga</taxon>
        <taxon>Cucujiformia</taxon>
        <taxon>Curculionidae</taxon>
        <taxon>Ceutorhynchinae</taxon>
        <taxon>Ceutorhynchus</taxon>
    </lineage>
</organism>
<gene>
    <name evidence="15" type="ORF">CEUTPL_LOCUS5180</name>
</gene>
<keyword evidence="16" id="KW-1185">Reference proteome</keyword>
<dbReference type="Gene3D" id="6.10.280.120">
    <property type="entry name" value="Growth arrest and DNA-damage-inducible proteins-interacting protein 1"/>
    <property type="match status" value="1"/>
</dbReference>
<dbReference type="EMBL" id="OU892278">
    <property type="protein sequence ID" value="CAG9764542.1"/>
    <property type="molecule type" value="Genomic_DNA"/>
</dbReference>
<comment type="function">
    <text evidence="13">Acts as a negative regulator of G1 to S cell cycle phase progression by inhibiting cyclin-dependent kinases. Inhibitory effects are additive with GADD45 proteins but also occur in the absence of GADD45 proteins. Acts as a repressor of the orphan nuclear receptor NR4A1 by inhibiting AB domain-mediated transcriptional activity. May be involved in the hormone-mediated regulation of NR4A1 transcriptional activity. May play a role in mitochondrial protein synthesis.</text>
</comment>
<keyword evidence="5" id="KW-0175">Coiled coil</keyword>
<dbReference type="GO" id="GO:0005739">
    <property type="term" value="C:mitochondrion"/>
    <property type="evidence" value="ECO:0007669"/>
    <property type="project" value="UniProtKB-SubCell"/>
</dbReference>
<evidence type="ECO:0000256" key="13">
    <source>
        <dbReference type="ARBA" id="ARBA00060144"/>
    </source>
</evidence>
<keyword evidence="7" id="KW-0539">Nucleus</keyword>
<keyword evidence="6" id="KW-0496">Mitochondrion</keyword>
<evidence type="ECO:0000256" key="9">
    <source>
        <dbReference type="ARBA" id="ARBA00023306"/>
    </source>
</evidence>
<keyword evidence="4" id="KW-0689">Ribosomal protein</keyword>
<evidence type="ECO:0000256" key="10">
    <source>
        <dbReference type="ARBA" id="ARBA00030700"/>
    </source>
</evidence>
<dbReference type="Proteomes" id="UP001152799">
    <property type="component" value="Chromosome 2"/>
</dbReference>
<reference evidence="15" key="1">
    <citation type="submission" date="2022-01" db="EMBL/GenBank/DDBJ databases">
        <authorList>
            <person name="King R."/>
        </authorList>
    </citation>
    <scope>NUCLEOTIDE SEQUENCE</scope>
</reference>
<dbReference type="InterPro" id="IPR043035">
    <property type="entry name" value="Ribosomal_mL64_sf"/>
</dbReference>
<dbReference type="PANTHER" id="PTHR31761:SF1">
    <property type="entry name" value="LARGE RIBOSOMAL SUBUNIT PROTEIN ML64"/>
    <property type="match status" value="1"/>
</dbReference>
<keyword evidence="8" id="KW-0687">Ribonucleoprotein</keyword>
<comment type="subcellular location">
    <subcellularLocation>
        <location evidence="2">Mitochondrion</location>
    </subcellularLocation>
    <subcellularLocation>
        <location evidence="1">Nucleus</location>
    </subcellularLocation>
</comment>
<evidence type="ECO:0000256" key="8">
    <source>
        <dbReference type="ARBA" id="ARBA00023274"/>
    </source>
</evidence>
<evidence type="ECO:0000256" key="11">
    <source>
        <dbReference type="ARBA" id="ARBA00035184"/>
    </source>
</evidence>
<evidence type="ECO:0000313" key="16">
    <source>
        <dbReference type="Proteomes" id="UP001152799"/>
    </source>
</evidence>
<evidence type="ECO:0000256" key="2">
    <source>
        <dbReference type="ARBA" id="ARBA00004173"/>
    </source>
</evidence>
<evidence type="ECO:0000256" key="4">
    <source>
        <dbReference type="ARBA" id="ARBA00022980"/>
    </source>
</evidence>
<comment type="similarity">
    <text evidence="3">Belongs to the mitochondrion-specific ribosomal protein mL64 family.</text>
</comment>
<sequence length="360" mass="42233">MALLYGADNELKQQIAIGRRANIDGLAEEQVNAESRLCLNCHRSILREVQNIENNPASMRLNVLKQTSMQTCLICNSMDNVHRLSLKCRVDVFIRQNIFIPTGTRSCNHHLDEDGLLLSFLLPALQFINHPYLVPGPELVIFLQEIRSIARGVNKWLCCEKDLNEEEFRSVVGLSKEHFTDLYTFCHPVRTENLAERETKKLKSIFWCKLLTSRCDEELQDAIEYEKVKYPFTVPQMMKEAAAKREEKDKMAMQRQQDIAKKMEKLEQWKEELHSKIEKKESEAMQAKMRKDRLIEEVRRHFGYTVDPKDDRFKELLEKKEKEQKKAMKEARKKAKEEKMVKMLLNKKDKATQAEAKSEE</sequence>
<keyword evidence="9" id="KW-0131">Cell cycle</keyword>